<feature type="transmembrane region" description="Helical" evidence="9">
    <location>
        <begin position="46"/>
        <end position="65"/>
    </location>
</feature>
<dbReference type="AlphaFoldDB" id="A0A8K1K7M3"/>
<accession>A0A8K1K7M3</accession>
<dbReference type="CDD" id="cd01665">
    <property type="entry name" value="Cyt_c_Oxidase_III"/>
    <property type="match status" value="1"/>
</dbReference>
<dbReference type="PANTHER" id="PTHR11403:SF7">
    <property type="entry name" value="CYTOCHROME C OXIDASE SUBUNIT 3"/>
    <property type="match status" value="1"/>
</dbReference>
<keyword evidence="8 11" id="KW-0496">Mitochondrion</keyword>
<evidence type="ECO:0000256" key="6">
    <source>
        <dbReference type="ARBA" id="ARBA00022989"/>
    </source>
</evidence>
<feature type="transmembrane region" description="Helical" evidence="9">
    <location>
        <begin position="86"/>
        <end position="107"/>
    </location>
</feature>
<evidence type="ECO:0000256" key="1">
    <source>
        <dbReference type="ARBA" id="ARBA00004141"/>
    </source>
</evidence>
<name>A0A8K1K7M3_9ECHI</name>
<dbReference type="GO" id="GO:0006123">
    <property type="term" value="P:mitochondrial electron transport, cytochrome c to oxygen"/>
    <property type="evidence" value="ECO:0007669"/>
    <property type="project" value="TreeGrafter"/>
</dbReference>
<protein>
    <recommendedName>
        <fullName evidence="3 8">Cytochrome c oxidase subunit 3</fullName>
    </recommendedName>
</protein>
<keyword evidence="5" id="KW-1278">Translocase</keyword>
<dbReference type="InterPro" id="IPR035973">
    <property type="entry name" value="Cyt_c_oxidase_su3-like_sf"/>
</dbReference>
<comment type="function">
    <text evidence="8">Component of the cytochrome c oxidase, the last enzyme in the mitochondrial electron transport chain which drives oxidative phosphorylation. The respiratory chain contains 3 multisubunit complexes succinate dehydrogenase (complex II, CII), ubiquinol-cytochrome c oxidoreductase (cytochrome b-c1 complex, complex III, CIII) and cytochrome c oxidase (complex IV, CIV), that cooperate to transfer electrons derived from NADH and succinate to molecular oxygen, creating an electrochemical gradient over the inner membrane that drives transmembrane transport and the ATP synthase. Cytochrome c oxidase is the component of the respiratory chain that catalyzes the reduction of oxygen to water. Electrons originating from reduced cytochrome c in the intermembrane space (IMS) are transferred via the dinuclear copper A center (CU(A)) of subunit 2 and heme A of subunit 1 to the active site in subunit 1, a binuclear center (BNC) formed by heme A3 and copper B (CU(B)). The BNC reduces molecular oxygen to 2 water molecules using 4 electrons from cytochrome c in the IMS and 4 protons from the mitochondrial matrix.</text>
</comment>
<dbReference type="GO" id="GO:0004129">
    <property type="term" value="F:cytochrome-c oxidase activity"/>
    <property type="evidence" value="ECO:0007669"/>
    <property type="project" value="InterPro"/>
</dbReference>
<evidence type="ECO:0000259" key="10">
    <source>
        <dbReference type="PROSITE" id="PS50253"/>
    </source>
</evidence>
<keyword evidence="7 9" id="KW-0472">Membrane</keyword>
<dbReference type="GO" id="GO:0016020">
    <property type="term" value="C:membrane"/>
    <property type="evidence" value="ECO:0007669"/>
    <property type="project" value="UniProtKB-SubCell"/>
</dbReference>
<dbReference type="Pfam" id="PF00510">
    <property type="entry name" value="COX3"/>
    <property type="match status" value="1"/>
</dbReference>
<evidence type="ECO:0000256" key="8">
    <source>
        <dbReference type="RuleBase" id="RU003375"/>
    </source>
</evidence>
<gene>
    <name evidence="11" type="primary">COX3</name>
</gene>
<evidence type="ECO:0000256" key="5">
    <source>
        <dbReference type="ARBA" id="ARBA00022967"/>
    </source>
</evidence>
<reference evidence="11" key="1">
    <citation type="submission" date="2021-06" db="EMBL/GenBank/DDBJ databases">
        <authorList>
            <person name="Li Q."/>
        </authorList>
    </citation>
    <scope>NUCLEOTIDE SEQUENCE</scope>
</reference>
<evidence type="ECO:0000313" key="11">
    <source>
        <dbReference type="EMBL" id="UDD74672.1"/>
    </source>
</evidence>
<dbReference type="InterPro" id="IPR000298">
    <property type="entry name" value="Cyt_c_oxidase-like_su3"/>
</dbReference>
<dbReference type="PROSITE" id="PS50253">
    <property type="entry name" value="COX3"/>
    <property type="match status" value="1"/>
</dbReference>
<dbReference type="PANTHER" id="PTHR11403">
    <property type="entry name" value="CYTOCHROME C OXIDASE SUBUNIT III"/>
    <property type="match status" value="1"/>
</dbReference>
<organism evidence="11">
    <name type="scientific">Histampica haimaensis</name>
    <dbReference type="NCBI Taxonomy" id="2839059"/>
    <lineage>
        <taxon>Eukaryota</taxon>
        <taxon>Metazoa</taxon>
        <taxon>Echinodermata</taxon>
        <taxon>Eleutherozoa</taxon>
        <taxon>Asterozoa</taxon>
        <taxon>Ophiuroidea</taxon>
        <taxon>Myophiuroidea</taxon>
        <taxon>Metophiurida</taxon>
        <taxon>Ophintegrida</taxon>
        <taxon>Amphilepidida</taxon>
        <taxon>Ophiurina</taxon>
        <taxon>Gnathophiurina</taxon>
        <taxon>Ophiactoidea</taxon>
        <taxon>Ophiactidae</taxon>
        <taxon>Histampica</taxon>
    </lineage>
</organism>
<feature type="domain" description="Heme-copper oxidase subunit III family profile" evidence="10">
    <location>
        <begin position="7"/>
        <end position="264"/>
    </location>
</feature>
<dbReference type="EMBL" id="MZ442339">
    <property type="protein sequence ID" value="UDD74672.1"/>
    <property type="molecule type" value="Genomic_DNA"/>
</dbReference>
<dbReference type="InterPro" id="IPR033945">
    <property type="entry name" value="Cyt_c_oxase_su3_dom"/>
</dbReference>
<dbReference type="SUPFAM" id="SSF81452">
    <property type="entry name" value="Cytochrome c oxidase subunit III-like"/>
    <property type="match status" value="1"/>
</dbReference>
<keyword evidence="6 9" id="KW-1133">Transmembrane helix</keyword>
<evidence type="ECO:0000256" key="4">
    <source>
        <dbReference type="ARBA" id="ARBA00022692"/>
    </source>
</evidence>
<sequence length="265" mass="29948">MNNTIKHQHPFHMVDRSPWPLGASIAVFLSAVGIVCWFQGDGLFTVGFGLFSLAIVMVQWWRDVIREATFLGMHTSHVVRGIKIGFSLFIASEAMFFFSFFWAFFHAALSPTPEIGCMWPPAGITPIWPWGVPLLNTSILLSSALSLTWSHDSLRAGNASEAWQSLTITVLLGVWFTCLQGYEYWEAPFTIADSVYGSIFFVATGFHGLHVIIGTVFLMVCLGRMIRAHFSRGHHVGFECAIWYWHFVDIVWILLFICVYWWGGA</sequence>
<dbReference type="Gene3D" id="1.20.120.80">
    <property type="entry name" value="Cytochrome c oxidase, subunit III, four-helix bundle"/>
    <property type="match status" value="1"/>
</dbReference>
<evidence type="ECO:0000256" key="3">
    <source>
        <dbReference type="ARBA" id="ARBA00015944"/>
    </source>
</evidence>
<comment type="similarity">
    <text evidence="2 8">Belongs to the cytochrome c oxidase subunit 3 family.</text>
</comment>
<feature type="transmembrane region" description="Helical" evidence="9">
    <location>
        <begin position="21"/>
        <end position="40"/>
    </location>
</feature>
<feature type="transmembrane region" description="Helical" evidence="9">
    <location>
        <begin position="243"/>
        <end position="263"/>
    </location>
</feature>
<dbReference type="Gene3D" id="1.10.287.70">
    <property type="match status" value="1"/>
</dbReference>
<evidence type="ECO:0000256" key="9">
    <source>
        <dbReference type="SAM" id="Phobius"/>
    </source>
</evidence>
<evidence type="ECO:0000256" key="2">
    <source>
        <dbReference type="ARBA" id="ARBA00010581"/>
    </source>
</evidence>
<geneLocation type="mitochondrion" evidence="11"/>
<dbReference type="InterPro" id="IPR013833">
    <property type="entry name" value="Cyt_c_oxidase_su3_a-hlx"/>
</dbReference>
<dbReference type="GO" id="GO:0005739">
    <property type="term" value="C:mitochondrion"/>
    <property type="evidence" value="ECO:0007669"/>
    <property type="project" value="TreeGrafter"/>
</dbReference>
<feature type="transmembrane region" description="Helical" evidence="9">
    <location>
        <begin position="162"/>
        <end position="182"/>
    </location>
</feature>
<evidence type="ECO:0000256" key="7">
    <source>
        <dbReference type="ARBA" id="ARBA00023136"/>
    </source>
</evidence>
<keyword evidence="4 8" id="KW-0812">Transmembrane</keyword>
<dbReference type="FunFam" id="1.20.120.80:FF:000002">
    <property type="entry name" value="Cytochrome c oxidase subunit 3"/>
    <property type="match status" value="1"/>
</dbReference>
<dbReference type="InterPro" id="IPR024791">
    <property type="entry name" value="Cyt_c/ubiquinol_Oxase_su3"/>
</dbReference>
<comment type="subcellular location">
    <subcellularLocation>
        <location evidence="1">Membrane</location>
        <topology evidence="1">Multi-pass membrane protein</topology>
    </subcellularLocation>
</comment>
<feature type="transmembrane region" description="Helical" evidence="9">
    <location>
        <begin position="194"/>
        <end position="222"/>
    </location>
</feature>
<feature type="transmembrane region" description="Helical" evidence="9">
    <location>
        <begin position="127"/>
        <end position="150"/>
    </location>
</feature>
<proteinExistence type="inferred from homology"/>